<dbReference type="EMBL" id="FXZM01000023">
    <property type="protein sequence ID" value="SMY13241.1"/>
    <property type="molecule type" value="Genomic_DNA"/>
</dbReference>
<dbReference type="AlphaFoldDB" id="A0A2H1L8M2"/>
<name>A0A2H1L8M2_9MICO</name>
<keyword evidence="2" id="KW-1185">Reference proteome</keyword>
<accession>A0A2H1L8M2</accession>
<protein>
    <submittedName>
        <fullName evidence="1">Uncharacterized protein</fullName>
    </submittedName>
</protein>
<evidence type="ECO:0000313" key="2">
    <source>
        <dbReference type="Proteomes" id="UP000234462"/>
    </source>
</evidence>
<gene>
    <name evidence="1" type="ORF">BJEO58_02853</name>
</gene>
<reference evidence="2" key="1">
    <citation type="submission" date="2017-03" db="EMBL/GenBank/DDBJ databases">
        <authorList>
            <person name="Monnet C."/>
        </authorList>
    </citation>
    <scope>NUCLEOTIDE SEQUENCE [LARGE SCALE GENOMIC DNA]</scope>
    <source>
        <strain evidence="2">SJ5-8</strain>
    </source>
</reference>
<proteinExistence type="predicted"/>
<organism evidence="1 2">
    <name type="scientific">Brevibacterium jeotgali</name>
    <dbReference type="NCBI Taxonomy" id="1262550"/>
    <lineage>
        <taxon>Bacteria</taxon>
        <taxon>Bacillati</taxon>
        <taxon>Actinomycetota</taxon>
        <taxon>Actinomycetes</taxon>
        <taxon>Micrococcales</taxon>
        <taxon>Brevibacteriaceae</taxon>
        <taxon>Brevibacterium</taxon>
    </lineage>
</organism>
<sequence>MGNNEHDESLTELYMRALGGKFGAVRGRPRVDATFYEEHPEETLRRLREANEIEEEFNGIVADLDMPGWDDTPNT</sequence>
<dbReference type="RefSeq" id="WP_144573850.1">
    <property type="nucleotide sequence ID" value="NZ_FXZM01000023.1"/>
</dbReference>
<dbReference type="Proteomes" id="UP000234462">
    <property type="component" value="Unassembled WGS sequence"/>
</dbReference>
<evidence type="ECO:0000313" key="1">
    <source>
        <dbReference type="EMBL" id="SMY13241.1"/>
    </source>
</evidence>